<comment type="caution">
    <text evidence="1">The sequence shown here is derived from an EMBL/GenBank/DDBJ whole genome shotgun (WGS) entry which is preliminary data.</text>
</comment>
<evidence type="ECO:0000313" key="1">
    <source>
        <dbReference type="EMBL" id="KAI8572972.1"/>
    </source>
</evidence>
<accession>A0ACC0Q6X0</accession>
<sequence length="89" mass="9759">MPLSPTAYNLHFRERVSEDGEGDHNGDDDDNQDGDEEGKGSGLGLLLLTSDFISLRYGWFSELRPKTIAVPSRSTHLGMALRLKGKVAV</sequence>
<organism evidence="1 2">
    <name type="scientific">Rhododendron molle</name>
    <name type="common">Chinese azalea</name>
    <name type="synonym">Azalea mollis</name>
    <dbReference type="NCBI Taxonomy" id="49168"/>
    <lineage>
        <taxon>Eukaryota</taxon>
        <taxon>Viridiplantae</taxon>
        <taxon>Streptophyta</taxon>
        <taxon>Embryophyta</taxon>
        <taxon>Tracheophyta</taxon>
        <taxon>Spermatophyta</taxon>
        <taxon>Magnoliopsida</taxon>
        <taxon>eudicotyledons</taxon>
        <taxon>Gunneridae</taxon>
        <taxon>Pentapetalae</taxon>
        <taxon>asterids</taxon>
        <taxon>Ericales</taxon>
        <taxon>Ericaceae</taxon>
        <taxon>Ericoideae</taxon>
        <taxon>Rhodoreae</taxon>
        <taxon>Rhododendron</taxon>
    </lineage>
</organism>
<protein>
    <submittedName>
        <fullName evidence="1">Uncharacterized protein</fullName>
    </submittedName>
</protein>
<dbReference type="Proteomes" id="UP001062846">
    <property type="component" value="Chromosome 1"/>
</dbReference>
<keyword evidence="2" id="KW-1185">Reference proteome</keyword>
<reference evidence="1" key="1">
    <citation type="submission" date="2022-02" db="EMBL/GenBank/DDBJ databases">
        <title>Plant Genome Project.</title>
        <authorList>
            <person name="Zhang R.-G."/>
        </authorList>
    </citation>
    <scope>NUCLEOTIDE SEQUENCE</scope>
    <source>
        <strain evidence="1">AT1</strain>
    </source>
</reference>
<dbReference type="EMBL" id="CM046388">
    <property type="protein sequence ID" value="KAI8572972.1"/>
    <property type="molecule type" value="Genomic_DNA"/>
</dbReference>
<gene>
    <name evidence="1" type="ORF">RHMOL_Rhmol01G0242800</name>
</gene>
<proteinExistence type="predicted"/>
<name>A0ACC0Q6X0_RHOML</name>
<evidence type="ECO:0000313" key="2">
    <source>
        <dbReference type="Proteomes" id="UP001062846"/>
    </source>
</evidence>